<evidence type="ECO:0000313" key="4">
    <source>
        <dbReference type="Proteomes" id="UP001491613"/>
    </source>
</evidence>
<dbReference type="Proteomes" id="UP000078435">
    <property type="component" value="Unassembled WGS sequence"/>
</dbReference>
<comment type="caution">
    <text evidence="1">The sequence shown here is derived from an EMBL/GenBank/DDBJ whole genome shotgun (WGS) entry which is preliminary data.</text>
</comment>
<evidence type="ECO:0000313" key="1">
    <source>
        <dbReference type="EMBL" id="KXU79676.1"/>
    </source>
</evidence>
<evidence type="ECO:0000313" key="2">
    <source>
        <dbReference type="EMBL" id="MEL3919884.1"/>
    </source>
</evidence>
<dbReference type="EMBL" id="JMGO02000006">
    <property type="protein sequence ID" value="KXU79676.1"/>
    <property type="molecule type" value="Genomic_DNA"/>
</dbReference>
<dbReference type="EMBL" id="JAZDDP010000004">
    <property type="protein sequence ID" value="MEL3919884.1"/>
    <property type="molecule type" value="Genomic_DNA"/>
</dbReference>
<gene>
    <name evidence="1" type="ORF">LCR_16225</name>
    <name evidence="2" type="ORF">V1482_10700</name>
</gene>
<accession>A0A175VG39</accession>
<evidence type="ECO:0008006" key="5">
    <source>
        <dbReference type="Google" id="ProtNLM"/>
    </source>
</evidence>
<proteinExistence type="predicted"/>
<dbReference type="AlphaFoldDB" id="A0A175VG39"/>
<dbReference type="RefSeq" id="WP_026458732.1">
    <property type="nucleotide sequence ID" value="NZ_AP027939.1"/>
</dbReference>
<dbReference type="GeneID" id="92809399"/>
<reference evidence="2 4" key="2">
    <citation type="submission" date="2024-01" db="EMBL/GenBank/DDBJ databases">
        <title>Horizontal gene transfer in Aeromonas trota.</title>
        <authorList>
            <person name="Otero Olarra J.E."/>
            <person name="Perez Valdespino A."/>
        </authorList>
    </citation>
    <scope>NUCLEOTIDE SEQUENCE [LARGE SCALE GENOMIC DNA]</scope>
    <source>
        <strain evidence="2 4">9.1</strain>
    </source>
</reference>
<organism evidence="1 3">
    <name type="scientific">Aeromonas enteropelogenes</name>
    <name type="common">Aeromonas trota</name>
    <dbReference type="NCBI Taxonomy" id="29489"/>
    <lineage>
        <taxon>Bacteria</taxon>
        <taxon>Pseudomonadati</taxon>
        <taxon>Pseudomonadota</taxon>
        <taxon>Gammaproteobacteria</taxon>
        <taxon>Aeromonadales</taxon>
        <taxon>Aeromonadaceae</taxon>
        <taxon>Aeromonas</taxon>
    </lineage>
</organism>
<evidence type="ECO:0000313" key="3">
    <source>
        <dbReference type="Proteomes" id="UP000078435"/>
    </source>
</evidence>
<protein>
    <recommendedName>
        <fullName evidence="5">Motility protein</fullName>
    </recommendedName>
</protein>
<name>A0A175VG39_AEREN</name>
<keyword evidence="4" id="KW-1185">Reference proteome</keyword>
<reference evidence="1 3" key="1">
    <citation type="submission" date="2016-02" db="EMBL/GenBank/DDBJ databases">
        <title>Draft genome sequence of Aeromonas trota strain 1999lcr isolated from cerebrospinal fluid (CSF).</title>
        <authorList>
            <person name="Dallagassa C.B."/>
            <person name="Prediger K.C."/>
            <person name="Weiss V.A."/>
            <person name="Assis F.E."/>
            <person name="Baura V."/>
            <person name="Cruz L.M."/>
            <person name="Souza E.M."/>
            <person name="Pedrosa F.O."/>
            <person name="Fadel-Picheth C.M."/>
        </authorList>
    </citation>
    <scope>NUCLEOTIDE SEQUENCE [LARGE SCALE GENOMIC DNA]</scope>
    <source>
        <strain evidence="1 3">1999lcr</strain>
    </source>
</reference>
<dbReference type="Proteomes" id="UP001491613">
    <property type="component" value="Unassembled WGS sequence"/>
</dbReference>
<sequence length="62" mass="6274">MDISSSASTSEGYALLAASLAKKQQTQNGQAALELIQTAVQPAQAAPTSANASLGSKIDIRV</sequence>